<feature type="transmembrane region" description="Helical" evidence="1">
    <location>
        <begin position="462"/>
        <end position="478"/>
    </location>
</feature>
<feature type="transmembrane region" description="Helical" evidence="1">
    <location>
        <begin position="233"/>
        <end position="253"/>
    </location>
</feature>
<proteinExistence type="predicted"/>
<accession>W0FNQ9</accession>
<feature type="transmembrane region" description="Helical" evidence="1">
    <location>
        <begin position="210"/>
        <end position="227"/>
    </location>
</feature>
<feature type="transmembrane region" description="Helical" evidence="1">
    <location>
        <begin position="412"/>
        <end position="429"/>
    </location>
</feature>
<keyword evidence="1" id="KW-0472">Membrane</keyword>
<keyword evidence="1" id="KW-1133">Transmembrane helix</keyword>
<feature type="transmembrane region" description="Helical" evidence="1">
    <location>
        <begin position="436"/>
        <end position="456"/>
    </location>
</feature>
<dbReference type="AlphaFoldDB" id="W0FNQ9"/>
<dbReference type="EMBL" id="KC246819">
    <property type="protein sequence ID" value="AHF25114.1"/>
    <property type="molecule type" value="Genomic_DNA"/>
</dbReference>
<feature type="transmembrane region" description="Helical" evidence="1">
    <location>
        <begin position="21"/>
        <end position="43"/>
    </location>
</feature>
<name>W0FNQ9_9BACT</name>
<protein>
    <submittedName>
        <fullName evidence="2">Putative membrane protein</fullName>
    </submittedName>
</protein>
<feature type="transmembrane region" description="Helical" evidence="1">
    <location>
        <begin position="347"/>
        <end position="365"/>
    </location>
</feature>
<feature type="transmembrane region" description="Helical" evidence="1">
    <location>
        <begin position="115"/>
        <end position="133"/>
    </location>
</feature>
<sequence>MSDESKITVKSDHPFFGLFRSFGLPRIIAVFFWFAGIDLIFLRNRHDALSMWQDFILAVPTYVFVLRTLLAFSVLTFVRFLMRKSKDPELADSVALFTGSVFFACQALFRNSNFHFTAGVFAVCIVFAVYAAGRSDTSVLEKFPFKACLATVFAVTAILTLFLCLVSYCRHMTYNTACFDMGIFTQMFHQMKQNLTMNTTCERDYLLSHLSVHSSFILYLLLPFYALFPSTTTLLICQTVLCMSGVIPVVLIARKRGFKGLFIVFISFIYIFNSGLFTACFFHFHENCFLPPILMWLLYAIDSRKTLPIYILSLLTMMVKEDAPLYIICIGLYLLADEKGKKRYHGAIIALSALLYFIFIMNRLGSTGSADMMMTQRFSILTFGENKGFGGLVGNILKNPSYFFSLLFSERSLVFFLQIMLPLLFLPFATFKIHRYFLMLPFVIMNLVIGSCYHYAVDLGFHYTFGTSCLLVFMAIINMSDMKDNSRRTVAAAAAAASLIIAFPLLSVNLDYCEEYQNNRTHYQKIEECLSLIPEDACVISDTNYLPHVAARNEIYLLSEEDLVTADGKVLMIKDKDKYDYYVLKEKDGNTAGIISILESSGFTRFAGCEGEVVIYKK</sequence>
<dbReference type="Pfam" id="PF09852">
    <property type="entry name" value="DUF2079"/>
    <property type="match status" value="1"/>
</dbReference>
<organism evidence="2">
    <name type="scientific">uncultured bacterium Contig1552</name>
    <dbReference type="NCBI Taxonomy" id="1393454"/>
    <lineage>
        <taxon>Bacteria</taxon>
        <taxon>environmental samples</taxon>
    </lineage>
</organism>
<feature type="transmembrane region" description="Helical" evidence="1">
    <location>
        <begin position="145"/>
        <end position="166"/>
    </location>
</feature>
<reference evidence="2" key="1">
    <citation type="journal article" date="2013" name="PLoS ONE">
        <title>Metagenomic insights into the carbohydrate-active enzymes carried by the microorganisms adhering to solid digesta in the rumen of cows.</title>
        <authorList>
            <person name="Wang L."/>
            <person name="Hatem A."/>
            <person name="Catalyurek U.V."/>
            <person name="Morrison M."/>
            <person name="Yu Z."/>
        </authorList>
    </citation>
    <scope>NUCLEOTIDE SEQUENCE</scope>
</reference>
<dbReference type="InterPro" id="IPR018650">
    <property type="entry name" value="STSV1_Orf64"/>
</dbReference>
<keyword evidence="1" id="KW-0812">Transmembrane</keyword>
<evidence type="ECO:0000256" key="1">
    <source>
        <dbReference type="SAM" id="Phobius"/>
    </source>
</evidence>
<feature type="transmembrane region" description="Helical" evidence="1">
    <location>
        <begin position="260"/>
        <end position="284"/>
    </location>
</feature>
<evidence type="ECO:0000313" key="2">
    <source>
        <dbReference type="EMBL" id="AHF25114.1"/>
    </source>
</evidence>
<feature type="transmembrane region" description="Helical" evidence="1">
    <location>
        <begin position="55"/>
        <end position="78"/>
    </location>
</feature>
<feature type="transmembrane region" description="Helical" evidence="1">
    <location>
        <begin position="490"/>
        <end position="510"/>
    </location>
</feature>